<dbReference type="Proteomes" id="UP001501752">
    <property type="component" value="Unassembled WGS sequence"/>
</dbReference>
<accession>A0ABP9DDK5</accession>
<name>A0ABP9DDK5_9ACTN</name>
<proteinExistence type="predicted"/>
<dbReference type="PANTHER" id="PTHR43649:SF12">
    <property type="entry name" value="DIACETYLCHITOBIOSE BINDING PROTEIN DASA"/>
    <property type="match status" value="1"/>
</dbReference>
<dbReference type="InterPro" id="IPR050490">
    <property type="entry name" value="Bact_solute-bd_prot1"/>
</dbReference>
<gene>
    <name evidence="1" type="ORF">GCM10023235_03070</name>
</gene>
<reference evidence="2" key="1">
    <citation type="journal article" date="2019" name="Int. J. Syst. Evol. Microbiol.">
        <title>The Global Catalogue of Microorganisms (GCM) 10K type strain sequencing project: providing services to taxonomists for standard genome sequencing and annotation.</title>
        <authorList>
            <consortium name="The Broad Institute Genomics Platform"/>
            <consortium name="The Broad Institute Genome Sequencing Center for Infectious Disease"/>
            <person name="Wu L."/>
            <person name="Ma J."/>
        </authorList>
    </citation>
    <scope>NUCLEOTIDE SEQUENCE [LARGE SCALE GENOMIC DNA]</scope>
    <source>
        <strain evidence="2">JCM 13006</strain>
    </source>
</reference>
<evidence type="ECO:0000313" key="1">
    <source>
        <dbReference type="EMBL" id="GAA4832172.1"/>
    </source>
</evidence>
<protein>
    <recommendedName>
        <fullName evidence="3">ABC transporter substrate-binding protein</fullName>
    </recommendedName>
</protein>
<keyword evidence="2" id="KW-1185">Reference proteome</keyword>
<comment type="caution">
    <text evidence="1">The sequence shown here is derived from an EMBL/GenBank/DDBJ whole genome shotgun (WGS) entry which is preliminary data.</text>
</comment>
<dbReference type="PANTHER" id="PTHR43649">
    <property type="entry name" value="ARABINOSE-BINDING PROTEIN-RELATED"/>
    <property type="match status" value="1"/>
</dbReference>
<dbReference type="RefSeq" id="WP_345694915.1">
    <property type="nucleotide sequence ID" value="NZ_BAABIS010000001.1"/>
</dbReference>
<organism evidence="1 2">
    <name type="scientific">Kitasatospora terrestris</name>
    <dbReference type="NCBI Taxonomy" id="258051"/>
    <lineage>
        <taxon>Bacteria</taxon>
        <taxon>Bacillati</taxon>
        <taxon>Actinomycetota</taxon>
        <taxon>Actinomycetes</taxon>
        <taxon>Kitasatosporales</taxon>
        <taxon>Streptomycetaceae</taxon>
        <taxon>Kitasatospora</taxon>
    </lineage>
</organism>
<dbReference type="Gene3D" id="3.40.190.10">
    <property type="entry name" value="Periplasmic binding protein-like II"/>
    <property type="match status" value="1"/>
</dbReference>
<evidence type="ECO:0000313" key="2">
    <source>
        <dbReference type="Proteomes" id="UP001501752"/>
    </source>
</evidence>
<dbReference type="SUPFAM" id="SSF53850">
    <property type="entry name" value="Periplasmic binding protein-like II"/>
    <property type="match status" value="1"/>
</dbReference>
<evidence type="ECO:0008006" key="3">
    <source>
        <dbReference type="Google" id="ProtNLM"/>
    </source>
</evidence>
<sequence>MSLAGLNPAPRYVLALTVVAACAGPDQLPLGPEPTRLTVITSENVGTTRVLAAAFHAKHLDVEIDVQYTPQDSYDAGLDRKLGSADAPDLALLNRIGTSPRLLRPLDDYAKQYGWDAVCPSSELDQWRTDSSGKQLGVGPLWAAPAGFSMTGVYYNKQIAARLGIRPPTTRAEFDAALAKAKSAGELPVQLGNLQGHSSFIVQSIVNAVDGPARASDWVNGKKGATLHTPGGIAAATALSDWAKKGYLPADANSRDLPAAVADFGSGKGLFLFGGSWDAQPIDKGLHGKVGFLPFRGDDGKATGIGTSVAYAIPVRSRHPDAAAAFLDYLNSPEAAQIEFNAGFLPVAHADRVTTDPGNVMADIARAWTEVNKDNGLVNFFNNTTATMNDTLTTRTQQLIAGETTPAALLDALRADWQQTH</sequence>
<dbReference type="Pfam" id="PF01547">
    <property type="entry name" value="SBP_bac_1"/>
    <property type="match status" value="1"/>
</dbReference>
<dbReference type="InterPro" id="IPR006059">
    <property type="entry name" value="SBP"/>
</dbReference>
<dbReference type="EMBL" id="BAABIS010000001">
    <property type="protein sequence ID" value="GAA4832172.1"/>
    <property type="molecule type" value="Genomic_DNA"/>
</dbReference>